<dbReference type="AlphaFoldDB" id="A0A165BZU8"/>
<evidence type="ECO:0000313" key="2">
    <source>
        <dbReference type="EMBL" id="KZV81554.1"/>
    </source>
</evidence>
<keyword evidence="1" id="KW-0732">Signal</keyword>
<gene>
    <name evidence="2" type="ORF">EXIGLDRAFT_380845</name>
</gene>
<dbReference type="Proteomes" id="UP000077266">
    <property type="component" value="Unassembled WGS sequence"/>
</dbReference>
<evidence type="ECO:0000256" key="1">
    <source>
        <dbReference type="SAM" id="SignalP"/>
    </source>
</evidence>
<keyword evidence="3" id="KW-1185">Reference proteome</keyword>
<proteinExistence type="predicted"/>
<evidence type="ECO:0000313" key="3">
    <source>
        <dbReference type="Proteomes" id="UP000077266"/>
    </source>
</evidence>
<reference evidence="2 3" key="1">
    <citation type="journal article" date="2016" name="Mol. Biol. Evol.">
        <title>Comparative Genomics of Early-Diverging Mushroom-Forming Fungi Provides Insights into the Origins of Lignocellulose Decay Capabilities.</title>
        <authorList>
            <person name="Nagy L.G."/>
            <person name="Riley R."/>
            <person name="Tritt A."/>
            <person name="Adam C."/>
            <person name="Daum C."/>
            <person name="Floudas D."/>
            <person name="Sun H."/>
            <person name="Yadav J.S."/>
            <person name="Pangilinan J."/>
            <person name="Larsson K.H."/>
            <person name="Matsuura K."/>
            <person name="Barry K."/>
            <person name="Labutti K."/>
            <person name="Kuo R."/>
            <person name="Ohm R.A."/>
            <person name="Bhattacharya S.S."/>
            <person name="Shirouzu T."/>
            <person name="Yoshinaga Y."/>
            <person name="Martin F.M."/>
            <person name="Grigoriev I.V."/>
            <person name="Hibbett D.S."/>
        </authorList>
    </citation>
    <scope>NUCLEOTIDE SEQUENCE [LARGE SCALE GENOMIC DNA]</scope>
    <source>
        <strain evidence="2 3">HHB12029</strain>
    </source>
</reference>
<protein>
    <submittedName>
        <fullName evidence="2">Uncharacterized protein</fullName>
    </submittedName>
</protein>
<dbReference type="EMBL" id="KV426383">
    <property type="protein sequence ID" value="KZV81554.1"/>
    <property type="molecule type" value="Genomic_DNA"/>
</dbReference>
<accession>A0A165BZU8</accession>
<feature type="signal peptide" evidence="1">
    <location>
        <begin position="1"/>
        <end position="17"/>
    </location>
</feature>
<organism evidence="2 3">
    <name type="scientific">Exidia glandulosa HHB12029</name>
    <dbReference type="NCBI Taxonomy" id="1314781"/>
    <lineage>
        <taxon>Eukaryota</taxon>
        <taxon>Fungi</taxon>
        <taxon>Dikarya</taxon>
        <taxon>Basidiomycota</taxon>
        <taxon>Agaricomycotina</taxon>
        <taxon>Agaricomycetes</taxon>
        <taxon>Auriculariales</taxon>
        <taxon>Exidiaceae</taxon>
        <taxon>Exidia</taxon>
    </lineage>
</organism>
<sequence length="64" mass="6429">MHGAAGVLLALFGAARGIMMYGSISGYRTNSNASFTGCIAAPGRLEGKTTTGQKKSSIAHGQVG</sequence>
<dbReference type="InParanoid" id="A0A165BZU8"/>
<name>A0A165BZU8_EXIGL</name>
<feature type="chain" id="PRO_5007855817" evidence="1">
    <location>
        <begin position="18"/>
        <end position="64"/>
    </location>
</feature>